<keyword evidence="13 16" id="KW-0718">Serine biosynthesis</keyword>
<comment type="catalytic activity">
    <reaction evidence="14 16">
        <text>4-(phosphooxy)-L-threonine + 2-oxoglutarate = (R)-3-hydroxy-2-oxo-4-phosphooxybutanoate + L-glutamate</text>
        <dbReference type="Rhea" id="RHEA:16573"/>
        <dbReference type="ChEBI" id="CHEBI:16810"/>
        <dbReference type="ChEBI" id="CHEBI:29985"/>
        <dbReference type="ChEBI" id="CHEBI:58452"/>
        <dbReference type="ChEBI" id="CHEBI:58538"/>
        <dbReference type="EC" id="2.6.1.52"/>
    </reaction>
</comment>
<dbReference type="EC" id="2.6.1.52" evidence="16"/>
<comment type="similarity">
    <text evidence="5 16">Belongs to the class-V pyridoxal-phosphate-dependent aminotransferase family. SerC subfamily.</text>
</comment>
<evidence type="ECO:0000313" key="18">
    <source>
        <dbReference type="EMBL" id="VBA43162.1"/>
    </source>
</evidence>
<evidence type="ECO:0000256" key="6">
    <source>
        <dbReference type="ARBA" id="ARBA00011738"/>
    </source>
</evidence>
<feature type="binding site" evidence="16">
    <location>
        <position position="118"/>
    </location>
    <ligand>
        <name>L-glutamate</name>
        <dbReference type="ChEBI" id="CHEBI:29985"/>
    </ligand>
</feature>
<reference evidence="18 19" key="1">
    <citation type="submission" date="2018-09" db="EMBL/GenBank/DDBJ databases">
        <authorList>
            <person name="Tagini F."/>
        </authorList>
    </citation>
    <scope>NUCLEOTIDE SEQUENCE [LARGE SCALE GENOMIC DNA]</scope>
    <source>
        <strain evidence="18 19">MK13</strain>
    </source>
</reference>
<evidence type="ECO:0000256" key="10">
    <source>
        <dbReference type="ARBA" id="ARBA00022679"/>
    </source>
</evidence>
<evidence type="ECO:0000256" key="12">
    <source>
        <dbReference type="ARBA" id="ARBA00023096"/>
    </source>
</evidence>
<organism evidence="18 19">
    <name type="scientific">Mycobacterium innocens</name>
    <dbReference type="NCBI Taxonomy" id="2341083"/>
    <lineage>
        <taxon>Bacteria</taxon>
        <taxon>Bacillati</taxon>
        <taxon>Actinomycetota</taxon>
        <taxon>Actinomycetes</taxon>
        <taxon>Mycobacteriales</taxon>
        <taxon>Mycobacteriaceae</taxon>
        <taxon>Mycobacterium</taxon>
    </lineage>
</organism>
<evidence type="ECO:0000256" key="2">
    <source>
        <dbReference type="ARBA" id="ARBA00004496"/>
    </source>
</evidence>
<dbReference type="InterPro" id="IPR006272">
    <property type="entry name" value="Pser_aminoTfrase_mycobac"/>
</dbReference>
<dbReference type="UniPathway" id="UPA00135">
    <property type="reaction ID" value="UER00197"/>
</dbReference>
<dbReference type="NCBIfam" id="TIGR01366">
    <property type="entry name" value="serC_3"/>
    <property type="match status" value="1"/>
</dbReference>
<dbReference type="Proteomes" id="UP000267289">
    <property type="component" value="Unassembled WGS sequence"/>
</dbReference>
<dbReference type="GO" id="GO:0006564">
    <property type="term" value="P:L-serine biosynthetic process"/>
    <property type="evidence" value="ECO:0007669"/>
    <property type="project" value="UniProtKB-UniRule"/>
</dbReference>
<comment type="subcellular location">
    <subcellularLocation>
        <location evidence="2 16">Cytoplasm</location>
    </subcellularLocation>
</comment>
<evidence type="ECO:0000256" key="8">
    <source>
        <dbReference type="ARBA" id="ARBA00022576"/>
    </source>
</evidence>
<dbReference type="GO" id="GO:0005737">
    <property type="term" value="C:cytoplasm"/>
    <property type="evidence" value="ECO:0007669"/>
    <property type="project" value="UniProtKB-SubCell"/>
</dbReference>
<comment type="pathway">
    <text evidence="4 16">Amino-acid biosynthesis; L-serine biosynthesis; L-serine from 3-phospho-D-glycerate: step 2/3.</text>
</comment>
<dbReference type="GO" id="GO:0019265">
    <property type="term" value="P:glycine biosynthetic process, by transamination of glyoxylate"/>
    <property type="evidence" value="ECO:0007669"/>
    <property type="project" value="TreeGrafter"/>
</dbReference>
<dbReference type="AlphaFoldDB" id="A0A498QEY6"/>
<dbReference type="GO" id="GO:0004760">
    <property type="term" value="F:L-serine-pyruvate transaminase activity"/>
    <property type="evidence" value="ECO:0007669"/>
    <property type="project" value="TreeGrafter"/>
</dbReference>
<dbReference type="InterPro" id="IPR015424">
    <property type="entry name" value="PyrdxlP-dep_Trfase"/>
</dbReference>
<evidence type="ECO:0000256" key="16">
    <source>
        <dbReference type="HAMAP-Rule" id="MF_00160"/>
    </source>
</evidence>
<evidence type="ECO:0000256" key="3">
    <source>
        <dbReference type="ARBA" id="ARBA00004915"/>
    </source>
</evidence>
<evidence type="ECO:0000256" key="15">
    <source>
        <dbReference type="ARBA" id="ARBA00049007"/>
    </source>
</evidence>
<protein>
    <recommendedName>
        <fullName evidence="16">Phosphoserine aminotransferase</fullName>
        <ecNumber evidence="16">2.6.1.52</ecNumber>
    </recommendedName>
    <alternativeName>
        <fullName evidence="16">Phosphohydroxythreonine aminotransferase</fullName>
        <shortName evidence="16">PSAT</shortName>
    </alternativeName>
</protein>
<feature type="binding site" evidence="16">
    <location>
        <position position="267"/>
    </location>
    <ligand>
        <name>pyridoxal 5'-phosphate</name>
        <dbReference type="ChEBI" id="CHEBI:597326"/>
    </ligand>
</feature>
<keyword evidence="7 16" id="KW-0963">Cytoplasm</keyword>
<evidence type="ECO:0000256" key="7">
    <source>
        <dbReference type="ARBA" id="ARBA00022490"/>
    </source>
</evidence>
<keyword evidence="10 16" id="KW-0808">Transferase</keyword>
<dbReference type="GO" id="GO:0030170">
    <property type="term" value="F:pyridoxal phosphate binding"/>
    <property type="evidence" value="ECO:0007669"/>
    <property type="project" value="UniProtKB-UniRule"/>
</dbReference>
<evidence type="ECO:0000313" key="19">
    <source>
        <dbReference type="Proteomes" id="UP000267289"/>
    </source>
</evidence>
<dbReference type="FunFam" id="3.90.1150.10:FF:000084">
    <property type="entry name" value="Phosphoserine aminotransferase"/>
    <property type="match status" value="1"/>
</dbReference>
<evidence type="ECO:0000256" key="1">
    <source>
        <dbReference type="ARBA" id="ARBA00003483"/>
    </source>
</evidence>
<dbReference type="GO" id="GO:0004648">
    <property type="term" value="F:O-phospho-L-serine:2-oxoglutarate aminotransferase activity"/>
    <property type="evidence" value="ECO:0007669"/>
    <property type="project" value="UniProtKB-UniRule"/>
</dbReference>
<comment type="caution">
    <text evidence="16">Lacks conserved residue(s) required for the propagation of feature annotation.</text>
</comment>
<feature type="modified residue" description="N6-(pyridoxal phosphate)lysine" evidence="16">
    <location>
        <position position="268"/>
    </location>
</feature>
<comment type="subunit">
    <text evidence="6 16">Homodimer.</text>
</comment>
<dbReference type="UniPathway" id="UPA00244">
    <property type="reaction ID" value="UER00311"/>
</dbReference>
<dbReference type="InterPro" id="IPR000192">
    <property type="entry name" value="Aminotrans_V_dom"/>
</dbReference>
<evidence type="ECO:0000259" key="17">
    <source>
        <dbReference type="Pfam" id="PF00266"/>
    </source>
</evidence>
<comment type="catalytic activity">
    <reaction evidence="15 16">
        <text>O-phospho-L-serine + 2-oxoglutarate = 3-phosphooxypyruvate + L-glutamate</text>
        <dbReference type="Rhea" id="RHEA:14329"/>
        <dbReference type="ChEBI" id="CHEBI:16810"/>
        <dbReference type="ChEBI" id="CHEBI:18110"/>
        <dbReference type="ChEBI" id="CHEBI:29985"/>
        <dbReference type="ChEBI" id="CHEBI:57524"/>
        <dbReference type="EC" id="2.6.1.52"/>
    </reaction>
</comment>
<feature type="binding site" evidence="16">
    <location>
        <position position="176"/>
    </location>
    <ligand>
        <name>pyridoxal 5'-phosphate</name>
        <dbReference type="ChEBI" id="CHEBI:597326"/>
    </ligand>
</feature>
<dbReference type="InterPro" id="IPR015422">
    <property type="entry name" value="PyrdxlP-dep_Trfase_small"/>
</dbReference>
<evidence type="ECO:0000256" key="14">
    <source>
        <dbReference type="ARBA" id="ARBA00047630"/>
    </source>
</evidence>
<proteinExistence type="inferred from homology"/>
<feature type="binding site" evidence="16">
    <location>
        <position position="222"/>
    </location>
    <ligand>
        <name>pyridoxal 5'-phosphate</name>
        <dbReference type="ChEBI" id="CHEBI:597326"/>
    </ligand>
</feature>
<gene>
    <name evidence="16 18" type="primary">serC</name>
    <name evidence="18" type="ORF">LAUMK13_04387</name>
</gene>
<dbReference type="Gene3D" id="3.40.640.10">
    <property type="entry name" value="Type I PLP-dependent aspartate aminotransferase-like (Major domain)"/>
    <property type="match status" value="1"/>
</dbReference>
<dbReference type="Pfam" id="PF00266">
    <property type="entry name" value="Aminotran_5"/>
    <property type="match status" value="1"/>
</dbReference>
<comment type="function">
    <text evidence="1 16">Catalyzes the reversible conversion of 3-phosphohydroxypyruvate to phosphoserine and of 3-hydroxy-2-oxo-4-phosphonooxybutanoate to phosphohydroxythreonine.</text>
</comment>
<keyword evidence="12 16" id="KW-0664">Pyridoxine biosynthesis</keyword>
<name>A0A498QEY6_9MYCO</name>
<keyword evidence="9 16" id="KW-0028">Amino-acid biosynthesis</keyword>
<feature type="binding site" evidence="16">
    <location>
        <begin position="152"/>
        <end position="153"/>
    </location>
    <ligand>
        <name>pyridoxal 5'-phosphate</name>
        <dbReference type="ChEBI" id="CHEBI:597326"/>
    </ligand>
</feature>
<accession>A0A498QEY6</accession>
<evidence type="ECO:0000256" key="11">
    <source>
        <dbReference type="ARBA" id="ARBA00022898"/>
    </source>
</evidence>
<sequence>MRFVLRFTFGRSDKHGTAGTGNSPDPRAGCGLARIDRLSVTLLTPAGLTRQYSARVVAGPPPLTTLIAMADQLTTALEIPADLKPRDGRFGSGPSKVRPEQLHALTTTAAALFGTSHRQSPVKNLVGRVRTGLAELFSLPDGYQVILGNGGATAFWDAAAFGLIDKRSLHLAYGEFSSKFASAVAKNPFVGDPIIIKADPGDAPQPQADPSVDVIAWAHNETSTGVAVPVRRPADSGDALIVIDATSGAGGLPVDITEADAYYFAPQKNFASDGGLWLALMSPAALARVEAIAASGRWVPDFLSLPIAIENSLKNQTYNTPAIGTLALLAEQLDWLLGNGGLEWAVKRTADSSQRLYSWAQERPYTTPFVTDPELRSQVVGTIDFADEVDAAAVAKTLRANGIVDTEPYRKLGRNQLRVAMFPAVEPDDVSALTQCIDWVVERL</sequence>
<keyword evidence="8 16" id="KW-0032">Aminotransferase</keyword>
<dbReference type="InterPro" id="IPR015421">
    <property type="entry name" value="PyrdxlP-dep_Trfase_major"/>
</dbReference>
<comment type="cofactor">
    <cofactor evidence="16">
        <name>pyridoxal 5'-phosphate</name>
        <dbReference type="ChEBI" id="CHEBI:597326"/>
    </cofactor>
    <text evidence="16">Binds 1 pyridoxal phosphate per subunit.</text>
</comment>
<keyword evidence="19" id="KW-1185">Reference proteome</keyword>
<feature type="binding site" evidence="16">
    <location>
        <position position="244"/>
    </location>
    <ligand>
        <name>pyridoxal 5'-phosphate</name>
        <dbReference type="ChEBI" id="CHEBI:597326"/>
    </ligand>
</feature>
<evidence type="ECO:0000256" key="13">
    <source>
        <dbReference type="ARBA" id="ARBA00023299"/>
    </source>
</evidence>
<keyword evidence="11 16" id="KW-0663">Pyridoxal phosphate</keyword>
<dbReference type="SUPFAM" id="SSF53383">
    <property type="entry name" value="PLP-dependent transferases"/>
    <property type="match status" value="1"/>
</dbReference>
<dbReference type="PANTHER" id="PTHR21152">
    <property type="entry name" value="AMINOTRANSFERASE CLASS V"/>
    <property type="match status" value="1"/>
</dbReference>
<comment type="pathway">
    <text evidence="3 16">Cofactor biosynthesis; pyridoxine 5'-phosphate biosynthesis; pyridoxine 5'-phosphate from D-erythrose 4-phosphate: step 3/5.</text>
</comment>
<dbReference type="Gene3D" id="3.90.1150.10">
    <property type="entry name" value="Aspartate Aminotransferase, domain 1"/>
    <property type="match status" value="1"/>
</dbReference>
<dbReference type="EMBL" id="UPHQ01000234">
    <property type="protein sequence ID" value="VBA43162.1"/>
    <property type="molecule type" value="Genomic_DNA"/>
</dbReference>
<evidence type="ECO:0000256" key="9">
    <source>
        <dbReference type="ARBA" id="ARBA00022605"/>
    </source>
</evidence>
<dbReference type="GO" id="GO:0008453">
    <property type="term" value="F:alanine-glyoxylate transaminase activity"/>
    <property type="evidence" value="ECO:0007669"/>
    <property type="project" value="TreeGrafter"/>
</dbReference>
<evidence type="ECO:0000256" key="5">
    <source>
        <dbReference type="ARBA" id="ARBA00006904"/>
    </source>
</evidence>
<feature type="domain" description="Aminotransferase class V" evidence="17">
    <location>
        <begin position="114"/>
        <end position="403"/>
    </location>
</feature>
<dbReference type="PANTHER" id="PTHR21152:SF40">
    <property type="entry name" value="ALANINE--GLYOXYLATE AMINOTRANSFERASE"/>
    <property type="match status" value="1"/>
</dbReference>
<feature type="binding site" evidence="16">
    <location>
        <begin position="319"/>
        <end position="320"/>
    </location>
    <ligand>
        <name>pyridoxal 5'-phosphate</name>
        <dbReference type="ChEBI" id="CHEBI:597326"/>
    </ligand>
</feature>
<dbReference type="GO" id="GO:0008615">
    <property type="term" value="P:pyridoxine biosynthetic process"/>
    <property type="evidence" value="ECO:0007669"/>
    <property type="project" value="UniProtKB-UniRule"/>
</dbReference>
<dbReference type="HAMAP" id="MF_00160">
    <property type="entry name" value="SerC_aminotrans_5"/>
    <property type="match status" value="1"/>
</dbReference>
<dbReference type="InterPro" id="IPR022278">
    <property type="entry name" value="Pser_aminoTfrase"/>
</dbReference>
<evidence type="ECO:0000256" key="4">
    <source>
        <dbReference type="ARBA" id="ARBA00005099"/>
    </source>
</evidence>